<evidence type="ECO:0000256" key="2">
    <source>
        <dbReference type="ARBA" id="ARBA00022617"/>
    </source>
</evidence>
<keyword evidence="9" id="KW-1185">Reference proteome</keyword>
<evidence type="ECO:0000313" key="8">
    <source>
        <dbReference type="EMBL" id="PZW23604.1"/>
    </source>
</evidence>
<keyword evidence="5 7" id="KW-0408">Iron</keyword>
<protein>
    <submittedName>
        <fullName evidence="8">Cytochrome P450</fullName>
    </submittedName>
</protein>
<dbReference type="InterPro" id="IPR001128">
    <property type="entry name" value="Cyt_P450"/>
</dbReference>
<proteinExistence type="inferred from homology"/>
<evidence type="ECO:0000256" key="3">
    <source>
        <dbReference type="ARBA" id="ARBA00022723"/>
    </source>
</evidence>
<evidence type="ECO:0000256" key="4">
    <source>
        <dbReference type="ARBA" id="ARBA00023002"/>
    </source>
</evidence>
<dbReference type="GO" id="GO:0016705">
    <property type="term" value="F:oxidoreductase activity, acting on paired donors, with incorporation or reduction of molecular oxygen"/>
    <property type="evidence" value="ECO:0007669"/>
    <property type="project" value="InterPro"/>
</dbReference>
<evidence type="ECO:0000256" key="5">
    <source>
        <dbReference type="ARBA" id="ARBA00023004"/>
    </source>
</evidence>
<dbReference type="PRINTS" id="PR00385">
    <property type="entry name" value="P450"/>
</dbReference>
<name>A0A326U1E4_THEHA</name>
<dbReference type="Gene3D" id="1.10.630.10">
    <property type="entry name" value="Cytochrome P450"/>
    <property type="match status" value="1"/>
</dbReference>
<dbReference type="OrthoDB" id="9801155at2"/>
<comment type="similarity">
    <text evidence="1 7">Belongs to the cytochrome P450 family.</text>
</comment>
<dbReference type="EMBL" id="QKUF01000025">
    <property type="protein sequence ID" value="PZW23604.1"/>
    <property type="molecule type" value="Genomic_DNA"/>
</dbReference>
<dbReference type="InterPro" id="IPR036396">
    <property type="entry name" value="Cyt_P450_sf"/>
</dbReference>
<gene>
    <name evidence="8" type="ORF">EI42_04987</name>
</gene>
<comment type="caution">
    <text evidence="8">The sequence shown here is derived from an EMBL/GenBank/DDBJ whole genome shotgun (WGS) entry which is preliminary data.</text>
</comment>
<dbReference type="Proteomes" id="UP000248806">
    <property type="component" value="Unassembled WGS sequence"/>
</dbReference>
<dbReference type="CDD" id="cd11029">
    <property type="entry name" value="CYP107-like"/>
    <property type="match status" value="1"/>
</dbReference>
<evidence type="ECO:0000256" key="7">
    <source>
        <dbReference type="RuleBase" id="RU000461"/>
    </source>
</evidence>
<keyword evidence="6 7" id="KW-0503">Monooxygenase</keyword>
<evidence type="ECO:0000256" key="6">
    <source>
        <dbReference type="ARBA" id="ARBA00023033"/>
    </source>
</evidence>
<keyword evidence="2 7" id="KW-0349">Heme</keyword>
<evidence type="ECO:0000256" key="1">
    <source>
        <dbReference type="ARBA" id="ARBA00010617"/>
    </source>
</evidence>
<dbReference type="GO" id="GO:0020037">
    <property type="term" value="F:heme binding"/>
    <property type="evidence" value="ECO:0007669"/>
    <property type="project" value="InterPro"/>
</dbReference>
<dbReference type="RefSeq" id="WP_111325274.1">
    <property type="nucleotide sequence ID" value="NZ_BIFX01000003.1"/>
</dbReference>
<evidence type="ECO:0000313" key="9">
    <source>
        <dbReference type="Proteomes" id="UP000248806"/>
    </source>
</evidence>
<dbReference type="InterPro" id="IPR002397">
    <property type="entry name" value="Cyt_P450_B"/>
</dbReference>
<dbReference type="PROSITE" id="PS00086">
    <property type="entry name" value="CYTOCHROME_P450"/>
    <property type="match status" value="1"/>
</dbReference>
<dbReference type="FunFam" id="1.10.630.10:FF:000018">
    <property type="entry name" value="Cytochrome P450 monooxygenase"/>
    <property type="match status" value="1"/>
</dbReference>
<dbReference type="SUPFAM" id="SSF48264">
    <property type="entry name" value="Cytochrome P450"/>
    <property type="match status" value="1"/>
</dbReference>
<dbReference type="AlphaFoldDB" id="A0A326U1E4"/>
<keyword evidence="3 7" id="KW-0479">Metal-binding</keyword>
<sequence>MTQQINLISPAFKANPFPVFAMLRAQAPVMEYVWPDGQRRSWLITGFKEAEAALKDPRIVKTVRSVYSQEELAEKFPWVLNQTEEQLMLNRHMLNADPPDHTRLRTLVNLSFTPRLVEQWRSRIQEIADELLDAVQERGEMDVIDDLAFPLPIRVISEMLGVPDEDRTKFRYWSNIIVEATGDPQAFERAADDITAFTRYVHDLVEKKRNDESDDLLSKLIRAESEGQKLSKHELVAMVFLLIVAGHETTVNLIGNGIYALLQHPEQLELLKQHPEHIKTAVEEFLRYYSPVMTATQRWAREDMEFGGQQIKRGDNVLIVLAAANHDEHEFAEPDKLDITRKENHHLAFGKGIHYCLGAPLARLEAQIAVNTLLKRMPNVRLAVDPQQVQWRPGILLLGLSKLPVTF</sequence>
<dbReference type="PANTHER" id="PTHR46696:SF1">
    <property type="entry name" value="CYTOCHROME P450 YJIB-RELATED"/>
    <property type="match status" value="1"/>
</dbReference>
<dbReference type="Pfam" id="PF00067">
    <property type="entry name" value="p450"/>
    <property type="match status" value="1"/>
</dbReference>
<accession>A0A326U1E4</accession>
<keyword evidence="4 7" id="KW-0560">Oxidoreductase</keyword>
<dbReference type="PRINTS" id="PR00359">
    <property type="entry name" value="BP450"/>
</dbReference>
<dbReference type="InterPro" id="IPR017972">
    <property type="entry name" value="Cyt_P450_CS"/>
</dbReference>
<dbReference type="GO" id="GO:0004497">
    <property type="term" value="F:monooxygenase activity"/>
    <property type="evidence" value="ECO:0007669"/>
    <property type="project" value="UniProtKB-KW"/>
</dbReference>
<organism evidence="8 9">
    <name type="scientific">Thermosporothrix hazakensis</name>
    <dbReference type="NCBI Taxonomy" id="644383"/>
    <lineage>
        <taxon>Bacteria</taxon>
        <taxon>Bacillati</taxon>
        <taxon>Chloroflexota</taxon>
        <taxon>Ktedonobacteria</taxon>
        <taxon>Ktedonobacterales</taxon>
        <taxon>Thermosporotrichaceae</taxon>
        <taxon>Thermosporothrix</taxon>
    </lineage>
</organism>
<dbReference type="GO" id="GO:0005506">
    <property type="term" value="F:iron ion binding"/>
    <property type="evidence" value="ECO:0007669"/>
    <property type="project" value="InterPro"/>
</dbReference>
<dbReference type="PANTHER" id="PTHR46696">
    <property type="entry name" value="P450, PUTATIVE (EUROFUNG)-RELATED"/>
    <property type="match status" value="1"/>
</dbReference>
<reference evidence="8 9" key="1">
    <citation type="submission" date="2018-06" db="EMBL/GenBank/DDBJ databases">
        <title>Genomic Encyclopedia of Archaeal and Bacterial Type Strains, Phase II (KMG-II): from individual species to whole genera.</title>
        <authorList>
            <person name="Goeker M."/>
        </authorList>
    </citation>
    <scope>NUCLEOTIDE SEQUENCE [LARGE SCALE GENOMIC DNA]</scope>
    <source>
        <strain evidence="8 9">ATCC BAA-1881</strain>
    </source>
</reference>